<evidence type="ECO:0000256" key="3">
    <source>
        <dbReference type="ARBA" id="ARBA00022737"/>
    </source>
</evidence>
<dbReference type="SMART" id="SM00225">
    <property type="entry name" value="BTB"/>
    <property type="match status" value="1"/>
</dbReference>
<evidence type="ECO:0000259" key="10">
    <source>
        <dbReference type="PROSITE" id="PS50157"/>
    </source>
</evidence>
<feature type="domain" description="C2H2-type" evidence="10">
    <location>
        <begin position="569"/>
        <end position="597"/>
    </location>
</feature>
<dbReference type="GO" id="GO:0000981">
    <property type="term" value="F:DNA-binding transcription factor activity, RNA polymerase II-specific"/>
    <property type="evidence" value="ECO:0007669"/>
    <property type="project" value="TreeGrafter"/>
</dbReference>
<evidence type="ECO:0000259" key="9">
    <source>
        <dbReference type="PROSITE" id="PS50097"/>
    </source>
</evidence>
<feature type="compositionally biased region" description="Pro residues" evidence="8">
    <location>
        <begin position="236"/>
        <end position="252"/>
    </location>
</feature>
<evidence type="ECO:0000256" key="8">
    <source>
        <dbReference type="SAM" id="MobiDB-lite"/>
    </source>
</evidence>
<evidence type="ECO:0000256" key="5">
    <source>
        <dbReference type="ARBA" id="ARBA00022833"/>
    </source>
</evidence>
<dbReference type="SMART" id="SM00355">
    <property type="entry name" value="ZnF_C2H2"/>
    <property type="match status" value="6"/>
</dbReference>
<evidence type="ECO:0000313" key="11">
    <source>
        <dbReference type="Proteomes" id="UP001318040"/>
    </source>
</evidence>
<dbReference type="PANTHER" id="PTHR24394">
    <property type="entry name" value="ZINC FINGER PROTEIN"/>
    <property type="match status" value="1"/>
</dbReference>
<name>A0AAJ7TVE4_PETMA</name>
<dbReference type="GO" id="GO:0005634">
    <property type="term" value="C:nucleus"/>
    <property type="evidence" value="ECO:0007669"/>
    <property type="project" value="UniProtKB-SubCell"/>
</dbReference>
<dbReference type="FunFam" id="3.30.160.60:FF:000536">
    <property type="entry name" value="hypermethylated in cancer 2 protein-like"/>
    <property type="match status" value="1"/>
</dbReference>
<feature type="domain" description="C2H2-type" evidence="10">
    <location>
        <begin position="627"/>
        <end position="654"/>
    </location>
</feature>
<dbReference type="PROSITE" id="PS50157">
    <property type="entry name" value="ZINC_FINGER_C2H2_2"/>
    <property type="match status" value="6"/>
</dbReference>
<feature type="domain" description="C2H2-type" evidence="10">
    <location>
        <begin position="711"/>
        <end position="734"/>
    </location>
</feature>
<dbReference type="InterPro" id="IPR000210">
    <property type="entry name" value="BTB/POZ_dom"/>
</dbReference>
<feature type="domain" description="C2H2-type" evidence="10">
    <location>
        <begin position="655"/>
        <end position="682"/>
    </location>
</feature>
<dbReference type="SUPFAM" id="SSF54695">
    <property type="entry name" value="POZ domain"/>
    <property type="match status" value="1"/>
</dbReference>
<feature type="compositionally biased region" description="Low complexity" evidence="8">
    <location>
        <begin position="329"/>
        <end position="353"/>
    </location>
</feature>
<feature type="compositionally biased region" description="Basic and acidic residues" evidence="8">
    <location>
        <begin position="507"/>
        <end position="516"/>
    </location>
</feature>
<dbReference type="FunFam" id="3.30.160.60:FF:000100">
    <property type="entry name" value="Zinc finger 45-like"/>
    <property type="match status" value="1"/>
</dbReference>
<feature type="compositionally biased region" description="Low complexity" evidence="8">
    <location>
        <begin position="439"/>
        <end position="451"/>
    </location>
</feature>
<keyword evidence="4 7" id="KW-0863">Zinc-finger</keyword>
<feature type="compositionally biased region" description="Low complexity" evidence="8">
    <location>
        <begin position="368"/>
        <end position="392"/>
    </location>
</feature>
<dbReference type="FunFam" id="3.30.160.60:FF:002878">
    <property type="entry name" value="Zinc finger protein 652"/>
    <property type="match status" value="1"/>
</dbReference>
<dbReference type="SUPFAM" id="SSF57667">
    <property type="entry name" value="beta-beta-alpha zinc fingers"/>
    <property type="match status" value="3"/>
</dbReference>
<organism evidence="11 12">
    <name type="scientific">Petromyzon marinus</name>
    <name type="common">Sea lamprey</name>
    <dbReference type="NCBI Taxonomy" id="7757"/>
    <lineage>
        <taxon>Eukaryota</taxon>
        <taxon>Metazoa</taxon>
        <taxon>Chordata</taxon>
        <taxon>Craniata</taxon>
        <taxon>Vertebrata</taxon>
        <taxon>Cyclostomata</taxon>
        <taxon>Hyperoartia</taxon>
        <taxon>Petromyzontiformes</taxon>
        <taxon>Petromyzontidae</taxon>
        <taxon>Petromyzon</taxon>
    </lineage>
</organism>
<keyword evidence="3" id="KW-0677">Repeat</keyword>
<evidence type="ECO:0000256" key="7">
    <source>
        <dbReference type="PROSITE-ProRule" id="PRU00042"/>
    </source>
</evidence>
<dbReference type="GeneID" id="116950533"/>
<accession>A0AAJ7TVE4</accession>
<feature type="domain" description="C2H2-type" evidence="10">
    <location>
        <begin position="683"/>
        <end position="710"/>
    </location>
</feature>
<evidence type="ECO:0000256" key="4">
    <source>
        <dbReference type="ARBA" id="ARBA00022771"/>
    </source>
</evidence>
<dbReference type="InterPro" id="IPR011333">
    <property type="entry name" value="SKP1/BTB/POZ_sf"/>
</dbReference>
<keyword evidence="5" id="KW-0862">Zinc</keyword>
<keyword evidence="11" id="KW-1185">Reference proteome</keyword>
<feature type="compositionally biased region" description="Low complexity" evidence="8">
    <location>
        <begin position="253"/>
        <end position="270"/>
    </location>
</feature>
<dbReference type="PROSITE" id="PS50097">
    <property type="entry name" value="BTB"/>
    <property type="match status" value="1"/>
</dbReference>
<evidence type="ECO:0000256" key="6">
    <source>
        <dbReference type="ARBA" id="ARBA00023242"/>
    </source>
</evidence>
<feature type="domain" description="C2H2-type" evidence="10">
    <location>
        <begin position="598"/>
        <end position="626"/>
    </location>
</feature>
<dbReference type="InterPro" id="IPR013087">
    <property type="entry name" value="Znf_C2H2_type"/>
</dbReference>
<dbReference type="Pfam" id="PF00096">
    <property type="entry name" value="zf-C2H2"/>
    <property type="match status" value="4"/>
</dbReference>
<dbReference type="AlphaFoldDB" id="A0AAJ7TVE4"/>
<evidence type="ECO:0000256" key="2">
    <source>
        <dbReference type="ARBA" id="ARBA00022723"/>
    </source>
</evidence>
<feature type="compositionally biased region" description="Gly residues" evidence="8">
    <location>
        <begin position="820"/>
        <end position="829"/>
    </location>
</feature>
<feature type="compositionally biased region" description="Pro residues" evidence="8">
    <location>
        <begin position="211"/>
        <end position="228"/>
    </location>
</feature>
<gene>
    <name evidence="12" type="primary">LOC116950533</name>
</gene>
<dbReference type="KEGG" id="pmrn:116950533"/>
<evidence type="ECO:0000256" key="1">
    <source>
        <dbReference type="ARBA" id="ARBA00004123"/>
    </source>
</evidence>
<dbReference type="GO" id="GO:0008270">
    <property type="term" value="F:zinc ion binding"/>
    <property type="evidence" value="ECO:0007669"/>
    <property type="project" value="UniProtKB-KW"/>
</dbReference>
<comment type="subcellular location">
    <subcellularLocation>
        <location evidence="1">Nucleus</location>
    </subcellularLocation>
</comment>
<protein>
    <submittedName>
        <fullName evidence="12">B-cell lymphoma 6 protein homolog isoform X1</fullName>
    </submittedName>
</protein>
<dbReference type="Pfam" id="PF00651">
    <property type="entry name" value="BTB"/>
    <property type="match status" value="1"/>
</dbReference>
<keyword evidence="2" id="KW-0479">Metal-binding</keyword>
<dbReference type="PROSITE" id="PS00028">
    <property type="entry name" value="ZINC_FINGER_C2H2_1"/>
    <property type="match status" value="6"/>
</dbReference>
<feature type="region of interest" description="Disordered" evidence="8">
    <location>
        <begin position="507"/>
        <end position="561"/>
    </location>
</feature>
<dbReference type="PANTHER" id="PTHR24394:SF36">
    <property type="entry name" value="B-CELL LYMPHOMA 6 PROTEIN ISOFORM X1"/>
    <property type="match status" value="1"/>
</dbReference>
<sequence length="863" mass="88199">MASRRGCPSDGGEVGFCGDRGGFLGDGGDPGGFRGDDVGAGCAGPESVREFTQHARDVLRNLQELRARSALTDVTLRAGGRDFPAHSAVLAACSGFFYSVLAESRGPAGCGGGGGGTRVLPLPGVDPCGLEVLLDFMYTSRLPLSLDSVLGVMAAARYLHMEHVVRTCEAFLDSPQALPERLRNLDPNIHGSFPPTLLCGINPGFPLGGPLAPPPLFLRGPPSPPPQQQPQQHHPMGPPPRFTFPDPPPPAAPRRWASAPAPAAADPASPSGGGPAAEGPSEGAGPPGAPSARRVSEPSSPPDGHREVAPAGGQVKSCNWKKRRFLVQTTSTSSTSSSPPSSPSSSSSSPTSDGGAGGGDACPPTPPSTVAAAAAAAAAAPSTPPTRLSPTPEAKVMTTLSPVTPRGRDGRDEGAPALFPWDLGPIVGSAVAQPPPHPSSSALASTPASSSPTPPRATCVAAFDVMKLEGGSEARGPAGEWGAPPSAAISGIHQLTHFKQLVDRLKEESGGFKRPELGLPVAHSADSPPPEGDGHAASPGLAGSPGLAMSPGLTNSPSHDGPHDPTCVRACGACGLGFPEEGALRRHIARIHADDKPYKCDTCHAAFRYKGNLSSHRTVHSAGEKPYRCTVCGAQFNRPANLKTHTRIHSGEKPYKCDTCGACFVQVAHLRAHVLIHTGEKPYPCETCGTRFRHLQTLKSHIRIHTGEKPYHCESCDLHFRHKSQLRLHLRQKHGAITNTKVKYQVLDAPEGGAGLTGEGPTGAAGGGGAPLADDAGDAGRPSPATRGPEAGPVAGAPRQSPDAEPPAAPLGFPRKRSSSGGGGGGSGGAASSDDDDSGLSMNGDPESPVAGAGRAPCGLRWV</sequence>
<feature type="compositionally biased region" description="Gly residues" evidence="8">
    <location>
        <begin position="752"/>
        <end position="770"/>
    </location>
</feature>
<evidence type="ECO:0000313" key="12">
    <source>
        <dbReference type="RefSeq" id="XP_032824279.1"/>
    </source>
</evidence>
<feature type="region of interest" description="Disordered" evidence="8">
    <location>
        <begin position="752"/>
        <end position="863"/>
    </location>
</feature>
<reference evidence="12" key="1">
    <citation type="submission" date="2025-08" db="UniProtKB">
        <authorList>
            <consortium name="RefSeq"/>
        </authorList>
    </citation>
    <scope>IDENTIFICATION</scope>
    <source>
        <tissue evidence="12">Sperm</tissue>
    </source>
</reference>
<keyword evidence="6" id="KW-0539">Nucleus</keyword>
<proteinExistence type="predicted"/>
<dbReference type="Gene3D" id="3.30.160.60">
    <property type="entry name" value="Classic Zinc Finger"/>
    <property type="match status" value="5"/>
</dbReference>
<dbReference type="FunFam" id="3.30.160.60:FF:000105">
    <property type="entry name" value="B-cell CLL/lymphoma 6, member B"/>
    <property type="match status" value="2"/>
</dbReference>
<dbReference type="Proteomes" id="UP001318040">
    <property type="component" value="Chromosome 39"/>
</dbReference>
<dbReference type="InterPro" id="IPR036236">
    <property type="entry name" value="Znf_C2H2_sf"/>
</dbReference>
<feature type="region of interest" description="Disordered" evidence="8">
    <location>
        <begin position="210"/>
        <end position="457"/>
    </location>
</feature>
<dbReference type="RefSeq" id="XP_032824279.1">
    <property type="nucleotide sequence ID" value="XM_032968388.1"/>
</dbReference>
<dbReference type="Gene3D" id="3.30.710.10">
    <property type="entry name" value="Potassium Channel Kv1.1, Chain A"/>
    <property type="match status" value="1"/>
</dbReference>
<feature type="domain" description="BTB" evidence="9">
    <location>
        <begin position="72"/>
        <end position="146"/>
    </location>
</feature>